<evidence type="ECO:0000259" key="5">
    <source>
        <dbReference type="Pfam" id="PF00692"/>
    </source>
</evidence>
<dbReference type="InterPro" id="IPR008181">
    <property type="entry name" value="dUTPase"/>
</dbReference>
<name>A0A6C0B7G8_9ZZZZ</name>
<dbReference type="GO" id="GO:0004170">
    <property type="term" value="F:dUTP diphosphatase activity"/>
    <property type="evidence" value="ECO:0007669"/>
    <property type="project" value="UniProtKB-EC"/>
</dbReference>
<dbReference type="InterPro" id="IPR029054">
    <property type="entry name" value="dUTPase-like"/>
</dbReference>
<organism evidence="6">
    <name type="scientific">viral metagenome</name>
    <dbReference type="NCBI Taxonomy" id="1070528"/>
    <lineage>
        <taxon>unclassified sequences</taxon>
        <taxon>metagenomes</taxon>
        <taxon>organismal metagenomes</taxon>
    </lineage>
</organism>
<evidence type="ECO:0000313" key="6">
    <source>
        <dbReference type="EMBL" id="QHS87804.1"/>
    </source>
</evidence>
<sequence>MNANIESKYAVLKLFINPDNIELRQLYENHVNKHNNDVIYSSHPNSGFDLFIVHDVTFDQELDTKFVDLEIHCEMVNTDNISTGFYLYPRSSISKTPLMLANHVGVIDSGYRGRMISAFRCLNSNECPFSVQKHTRLVQICHPSLSPFFVQIVNEIGHLSQSERGLGGFGSTGR</sequence>
<feature type="domain" description="dUTPase-like" evidence="5">
    <location>
        <begin position="40"/>
        <end position="173"/>
    </location>
</feature>
<evidence type="ECO:0000256" key="1">
    <source>
        <dbReference type="ARBA" id="ARBA00006581"/>
    </source>
</evidence>
<dbReference type="SUPFAM" id="SSF51283">
    <property type="entry name" value="dUTPase-like"/>
    <property type="match status" value="1"/>
</dbReference>
<comment type="similarity">
    <text evidence="1">Belongs to the dUTPase family.</text>
</comment>
<dbReference type="AlphaFoldDB" id="A0A6C0B7G8"/>
<evidence type="ECO:0000256" key="3">
    <source>
        <dbReference type="ARBA" id="ARBA00022801"/>
    </source>
</evidence>
<keyword evidence="3" id="KW-0378">Hydrolase</keyword>
<dbReference type="EC" id="3.6.1.23" evidence="2"/>
<dbReference type="GO" id="GO:0046081">
    <property type="term" value="P:dUTP catabolic process"/>
    <property type="evidence" value="ECO:0007669"/>
    <property type="project" value="InterPro"/>
</dbReference>
<reference evidence="6" key="1">
    <citation type="journal article" date="2020" name="Nature">
        <title>Giant virus diversity and host interactions through global metagenomics.</title>
        <authorList>
            <person name="Schulz F."/>
            <person name="Roux S."/>
            <person name="Paez-Espino D."/>
            <person name="Jungbluth S."/>
            <person name="Walsh D.A."/>
            <person name="Denef V.J."/>
            <person name="McMahon K.D."/>
            <person name="Konstantinidis K.T."/>
            <person name="Eloe-Fadrosh E.A."/>
            <person name="Kyrpides N.C."/>
            <person name="Woyke T."/>
        </authorList>
    </citation>
    <scope>NUCLEOTIDE SEQUENCE</scope>
    <source>
        <strain evidence="6">GVMAG-M-3300010158-13</strain>
    </source>
</reference>
<dbReference type="InterPro" id="IPR033704">
    <property type="entry name" value="dUTPase_trimeric"/>
</dbReference>
<proteinExistence type="inferred from homology"/>
<dbReference type="GO" id="GO:0006226">
    <property type="term" value="P:dUMP biosynthetic process"/>
    <property type="evidence" value="ECO:0007669"/>
    <property type="project" value="InterPro"/>
</dbReference>
<dbReference type="CDD" id="cd07557">
    <property type="entry name" value="trimeric_dUTPase"/>
    <property type="match status" value="1"/>
</dbReference>
<keyword evidence="4" id="KW-0546">Nucleotide metabolism</keyword>
<evidence type="ECO:0000256" key="4">
    <source>
        <dbReference type="ARBA" id="ARBA00023080"/>
    </source>
</evidence>
<dbReference type="PANTHER" id="PTHR11241:SF0">
    <property type="entry name" value="DEOXYURIDINE 5'-TRIPHOSPHATE NUCLEOTIDOHYDROLASE"/>
    <property type="match status" value="1"/>
</dbReference>
<protein>
    <recommendedName>
        <fullName evidence="2">dUTP diphosphatase</fullName>
        <ecNumber evidence="2">3.6.1.23</ecNumber>
    </recommendedName>
</protein>
<dbReference type="InterPro" id="IPR036157">
    <property type="entry name" value="dUTPase-like_sf"/>
</dbReference>
<dbReference type="PANTHER" id="PTHR11241">
    <property type="entry name" value="DEOXYURIDINE 5'-TRIPHOSPHATE NUCLEOTIDOHYDROLASE"/>
    <property type="match status" value="1"/>
</dbReference>
<accession>A0A6C0B7G8</accession>
<dbReference type="Pfam" id="PF00692">
    <property type="entry name" value="dUTPase"/>
    <property type="match status" value="1"/>
</dbReference>
<dbReference type="EMBL" id="MN739088">
    <property type="protein sequence ID" value="QHS87804.1"/>
    <property type="molecule type" value="Genomic_DNA"/>
</dbReference>
<dbReference type="GO" id="GO:0000287">
    <property type="term" value="F:magnesium ion binding"/>
    <property type="evidence" value="ECO:0007669"/>
    <property type="project" value="InterPro"/>
</dbReference>
<evidence type="ECO:0000256" key="2">
    <source>
        <dbReference type="ARBA" id="ARBA00012379"/>
    </source>
</evidence>
<dbReference type="Gene3D" id="2.70.40.10">
    <property type="match status" value="1"/>
</dbReference>